<name>A0A835WJR9_9CHLO</name>
<feature type="domain" description="HTH HARE-type" evidence="3">
    <location>
        <begin position="36"/>
        <end position="109"/>
    </location>
</feature>
<feature type="compositionally biased region" description="Gly residues" evidence="2">
    <location>
        <begin position="201"/>
        <end position="215"/>
    </location>
</feature>
<keyword evidence="1" id="KW-0804">Transcription</keyword>
<dbReference type="EMBL" id="JAEHOD010000016">
    <property type="protein sequence ID" value="KAG2448872.1"/>
    <property type="molecule type" value="Genomic_DNA"/>
</dbReference>
<feature type="compositionally biased region" description="Low complexity" evidence="2">
    <location>
        <begin position="136"/>
        <end position="153"/>
    </location>
</feature>
<dbReference type="AlphaFoldDB" id="A0A835WJR9"/>
<dbReference type="Proteomes" id="UP000613740">
    <property type="component" value="Unassembled WGS sequence"/>
</dbReference>
<feature type="region of interest" description="Disordered" evidence="2">
    <location>
        <begin position="819"/>
        <end position="842"/>
    </location>
</feature>
<feature type="compositionally biased region" description="Basic and acidic residues" evidence="2">
    <location>
        <begin position="261"/>
        <end position="277"/>
    </location>
</feature>
<evidence type="ECO:0000256" key="1">
    <source>
        <dbReference type="ARBA" id="ARBA00023163"/>
    </source>
</evidence>
<dbReference type="InterPro" id="IPR007759">
    <property type="entry name" value="Asxl_HARE-HTH"/>
</dbReference>
<organism evidence="4 5">
    <name type="scientific">Chlamydomonas schloesseri</name>
    <dbReference type="NCBI Taxonomy" id="2026947"/>
    <lineage>
        <taxon>Eukaryota</taxon>
        <taxon>Viridiplantae</taxon>
        <taxon>Chlorophyta</taxon>
        <taxon>core chlorophytes</taxon>
        <taxon>Chlorophyceae</taxon>
        <taxon>CS clade</taxon>
        <taxon>Chlamydomonadales</taxon>
        <taxon>Chlamydomonadaceae</taxon>
        <taxon>Chlamydomonas</taxon>
    </lineage>
</organism>
<evidence type="ECO:0000259" key="3">
    <source>
        <dbReference type="PROSITE" id="PS51913"/>
    </source>
</evidence>
<feature type="region of interest" description="Disordered" evidence="2">
    <location>
        <begin position="1"/>
        <end position="33"/>
    </location>
</feature>
<accession>A0A835WJR9</accession>
<protein>
    <recommendedName>
        <fullName evidence="3">HTH HARE-type domain-containing protein</fullName>
    </recommendedName>
</protein>
<evidence type="ECO:0000313" key="4">
    <source>
        <dbReference type="EMBL" id="KAG2448872.1"/>
    </source>
</evidence>
<feature type="region of interest" description="Disordered" evidence="2">
    <location>
        <begin position="136"/>
        <end position="417"/>
    </location>
</feature>
<comment type="caution">
    <text evidence="4">The sequence shown here is derived from an EMBL/GenBank/DDBJ whole genome shotgun (WGS) entry which is preliminary data.</text>
</comment>
<feature type="compositionally biased region" description="Acidic residues" evidence="2">
    <location>
        <begin position="221"/>
        <end position="243"/>
    </location>
</feature>
<feature type="region of interest" description="Disordered" evidence="2">
    <location>
        <begin position="785"/>
        <end position="806"/>
    </location>
</feature>
<feature type="compositionally biased region" description="Basic and acidic residues" evidence="2">
    <location>
        <begin position="14"/>
        <end position="25"/>
    </location>
</feature>
<feature type="compositionally biased region" description="Acidic residues" evidence="2">
    <location>
        <begin position="179"/>
        <end position="193"/>
    </location>
</feature>
<feature type="compositionally biased region" description="Pro residues" evidence="2">
    <location>
        <begin position="630"/>
        <end position="644"/>
    </location>
</feature>
<dbReference type="OrthoDB" id="547517at2759"/>
<dbReference type="GO" id="GO:0006355">
    <property type="term" value="P:regulation of DNA-templated transcription"/>
    <property type="evidence" value="ECO:0007669"/>
    <property type="project" value="InterPro"/>
</dbReference>
<dbReference type="PROSITE" id="PS51913">
    <property type="entry name" value="HTH_HARE"/>
    <property type="match status" value="1"/>
</dbReference>
<gene>
    <name evidence="4" type="ORF">HYH02_006222</name>
</gene>
<sequence length="842" mass="85327">MSEDRRAKRGLRSRPSDRSEDDKAPRASGGAAGGGGIFKSAAVAVLRQHRKLMTTGDITRLAVEMGLLKCQGKTPEATMASALYTDVKRKLQKSLFTRPQEGLFGLREWLDEGYYPEGWVGPPDGLGLAPFKRRNSASAHAGGSGGSSPSKASRTGVRTGPGRSSKARASRSWRNAGSDAEDDDIILDDDDDSPVARPRRGGGISPAGEAAGGSGTALAGLDDEDGDEGLGEGEDLDGEDGMEVDGALEGAAGEVGVAADGSRHESPEPGPTGDRRPSGGGAEQAEPQAQVQAAAGPAGQAAKEEEEEERHGGADAAGGLASARPQPSPSPGPGAGRRGGARSRSGGGGIVGDGGLAQDECLSPLHMLGEAAMSESQGDMPRAGGMSVDQPPSKRKRPTSIAVPERGGGLGGVEGITPKSPYEDSLAALHEIATSPSTFELTSVREQRDATSGLGSGGKGGRARPRLHVDVPGTGDLVGGLNSRRDGTPGASLLTDNLMLHGETTPAILVQASPVTTADGQQAMVYRQAPVMVTLPPALASPSAAGMGQLDSQPLVHVQLPNHIPAELMHMLTPGGHQQLTPGRQPSLTGLGGGAGPRGGVLKVEGPTSSRAPGRRVSFSGQVGILGPPSAGPPMLQPLQPLQPPSLTLPSQPPPSTSGASGGQQVWPPRLTPAQVESELVEIKRVQTVVERLESKLGNTHPQVGKAWLALARMYQHVAEAERNNGVNCASSMTKATEALRRAWAVCRGCAESCGASIGCDEAFEYLTSSCSNAAAAAAASQVDGALPRTGTPPPTGDGAGVLGNEGISPVVEKSAGVTAAGVPSTTGAPEGEGAGAMTVQG</sequence>
<feature type="region of interest" description="Disordered" evidence="2">
    <location>
        <begin position="624"/>
        <end position="669"/>
    </location>
</feature>
<reference evidence="4" key="1">
    <citation type="journal article" date="2020" name="bioRxiv">
        <title>Comparative genomics of Chlamydomonas.</title>
        <authorList>
            <person name="Craig R.J."/>
            <person name="Hasan A.R."/>
            <person name="Ness R.W."/>
            <person name="Keightley P.D."/>
        </authorList>
    </citation>
    <scope>NUCLEOTIDE SEQUENCE</scope>
    <source>
        <strain evidence="4">CCAP 11/173</strain>
    </source>
</reference>
<feature type="region of interest" description="Disordered" evidence="2">
    <location>
        <begin position="441"/>
        <end position="484"/>
    </location>
</feature>
<keyword evidence="5" id="KW-1185">Reference proteome</keyword>
<feature type="compositionally biased region" description="Low complexity" evidence="2">
    <location>
        <begin position="244"/>
        <end position="260"/>
    </location>
</feature>
<dbReference type="Pfam" id="PF05066">
    <property type="entry name" value="HARE-HTH"/>
    <property type="match status" value="1"/>
</dbReference>
<feature type="compositionally biased region" description="Gly residues" evidence="2">
    <location>
        <begin position="345"/>
        <end position="355"/>
    </location>
</feature>
<feature type="compositionally biased region" description="Low complexity" evidence="2">
    <location>
        <begin position="283"/>
        <end position="301"/>
    </location>
</feature>
<proteinExistence type="predicted"/>
<evidence type="ECO:0000256" key="2">
    <source>
        <dbReference type="SAM" id="MobiDB-lite"/>
    </source>
</evidence>
<evidence type="ECO:0000313" key="5">
    <source>
        <dbReference type="Proteomes" id="UP000613740"/>
    </source>
</evidence>